<dbReference type="OMA" id="NCTIREW"/>
<evidence type="ECO:0000256" key="1">
    <source>
        <dbReference type="SAM" id="Phobius"/>
    </source>
</evidence>
<accession>Q55A11</accession>
<dbReference type="PANTHER" id="PTHR35035">
    <property type="entry name" value="DISCOIDIN-INDUCING COMPLEX SUBUNIT B"/>
    <property type="match status" value="1"/>
</dbReference>
<dbReference type="RefSeq" id="XP_645173.1">
    <property type="nucleotide sequence ID" value="XM_640081.1"/>
</dbReference>
<sequence>MNQSSKIKSLEIKPNSSFLIKTQLRIQEKFTSDNGSILIFDADSIGDGTMIIGGDVNLFGSMYIQSYFSIYSMKTLNIYGQLNLGGLCYINSFTKFSGFQNGIYGSMFIFTNNTEFNKNFMLLDTSLIDFVGSDCNYLMTNNSLSTLIRSMFSILETSLQLKKSKLILNESIQNIKESNVTIEMDSAINVHKNSTLKIYNTEFIIDGSTLVFEYFSNGTIENSIFKLYNKSSILFYNGSFVEVLGGQMLLFDSYLDIYNGSELIINGTFENFRVYNQTAVEISHLGKCSIIGRLNLFDKSSFKCKRGSELLINGTLVHYHNSFINSTLASVILNGDLILKDESFVQSVDSYFNINGNLIMESNTTLKIKNSTFIVPGSIYLNSSIILNSSFLYLNGSFIAHTDSPSNFTKSVLNITGEIYLDGVLSFNDTFIQTNSNFSIGGDIIGNKMKISTFGHFKIEKNASFLCDGCTLDIGKRGEFIYDRYSVIKLNNTKININPLGVVKSFGIIHVIHGTSITNVGNFEHSSHIYHNHINGELSLLNESIIRNKGNWKCIDVNETTFTNKSQIDLPFFNDGGVLHISGSHTFFKLFYQDNNGKISLSNNGSISSIRPLNLNNGYLVGNGSIIGSVNMSGEIGQQYTPNQLNINGDLHFSSENSKIIITIDKDQSFTTINVNQTINLTNCNNSCELVFLIHQDMISNGEFEFLKYNSLVGSNFSSIKFQTYNNLDAIENNKKTISNSSIINGCQVSIKSGHKSMALMFNSCMERKSIPVYTYIFSAVGVVCIGLLVSLGIQNRHKIKTKYLHWKDRTRELKYNNNNKR</sequence>
<dbReference type="EMBL" id="AAFI02000008">
    <property type="protein sequence ID" value="EAL71341.1"/>
    <property type="molecule type" value="Genomic_DNA"/>
</dbReference>
<organism evidence="2 3">
    <name type="scientific">Dictyostelium discoideum</name>
    <name type="common">Social amoeba</name>
    <dbReference type="NCBI Taxonomy" id="44689"/>
    <lineage>
        <taxon>Eukaryota</taxon>
        <taxon>Amoebozoa</taxon>
        <taxon>Evosea</taxon>
        <taxon>Eumycetozoa</taxon>
        <taxon>Dictyostelia</taxon>
        <taxon>Dictyosteliales</taxon>
        <taxon>Dictyosteliaceae</taxon>
        <taxon>Dictyostelium</taxon>
    </lineage>
</organism>
<name>Q55A11_DICDI</name>
<dbReference type="InterPro" id="IPR011050">
    <property type="entry name" value="Pectin_lyase_fold/virulence"/>
</dbReference>
<dbReference type="InterPro" id="IPR053370">
    <property type="entry name" value="QS_Complex_Regulator"/>
</dbReference>
<dbReference type="Proteomes" id="UP000002195">
    <property type="component" value="Unassembled WGS sequence"/>
</dbReference>
<dbReference type="PANTHER" id="PTHR35035:SF5">
    <property type="entry name" value="TRANSMEMBRANE PROTEIN"/>
    <property type="match status" value="1"/>
</dbReference>
<dbReference type="eggNOG" id="ENOG502RC6P">
    <property type="taxonomic scope" value="Eukaryota"/>
</dbReference>
<dbReference type="AlphaFoldDB" id="Q55A11"/>
<gene>
    <name evidence="2" type="ORF">DDB_G0272378</name>
</gene>
<proteinExistence type="predicted"/>
<dbReference type="FunCoup" id="Q55A11">
    <property type="interactions" value="877"/>
</dbReference>
<dbReference type="InParanoid" id="Q55A11"/>
<dbReference type="PaxDb" id="44689-DDB0216975"/>
<protein>
    <recommendedName>
        <fullName evidence="4">Transmembrane protein</fullName>
    </recommendedName>
</protein>
<dbReference type="KEGG" id="ddi:DDB_G0272378"/>
<keyword evidence="1" id="KW-0812">Transmembrane</keyword>
<reference evidence="2 3" key="1">
    <citation type="journal article" date="2005" name="Nature">
        <title>The genome of the social amoeba Dictyostelium discoideum.</title>
        <authorList>
            <consortium name="The Dictyostelium discoideum Sequencing Consortium"/>
            <person name="Eichinger L."/>
            <person name="Pachebat J.A."/>
            <person name="Glockner G."/>
            <person name="Rajandream M.A."/>
            <person name="Sucgang R."/>
            <person name="Berriman M."/>
            <person name="Song J."/>
            <person name="Olsen R."/>
            <person name="Szafranski K."/>
            <person name="Xu Q."/>
            <person name="Tunggal B."/>
            <person name="Kummerfeld S."/>
            <person name="Madera M."/>
            <person name="Konfortov B.A."/>
            <person name="Rivero F."/>
            <person name="Bankier A.T."/>
            <person name="Lehmann R."/>
            <person name="Hamlin N."/>
            <person name="Davies R."/>
            <person name="Gaudet P."/>
            <person name="Fey P."/>
            <person name="Pilcher K."/>
            <person name="Chen G."/>
            <person name="Saunders D."/>
            <person name="Sodergren E."/>
            <person name="Davis P."/>
            <person name="Kerhornou A."/>
            <person name="Nie X."/>
            <person name="Hall N."/>
            <person name="Anjard C."/>
            <person name="Hemphill L."/>
            <person name="Bason N."/>
            <person name="Farbrother P."/>
            <person name="Desany B."/>
            <person name="Just E."/>
            <person name="Morio T."/>
            <person name="Rost R."/>
            <person name="Churcher C."/>
            <person name="Cooper J."/>
            <person name="Haydock S."/>
            <person name="van Driessche N."/>
            <person name="Cronin A."/>
            <person name="Goodhead I."/>
            <person name="Muzny D."/>
            <person name="Mourier T."/>
            <person name="Pain A."/>
            <person name="Lu M."/>
            <person name="Harper D."/>
            <person name="Lindsay R."/>
            <person name="Hauser H."/>
            <person name="James K."/>
            <person name="Quiles M."/>
            <person name="Madan Babu M."/>
            <person name="Saito T."/>
            <person name="Buchrieser C."/>
            <person name="Wardroper A."/>
            <person name="Felder M."/>
            <person name="Thangavelu M."/>
            <person name="Johnson D."/>
            <person name="Knights A."/>
            <person name="Loulseged H."/>
            <person name="Mungall K."/>
            <person name="Oliver K."/>
            <person name="Price C."/>
            <person name="Quail M.A."/>
            <person name="Urushihara H."/>
            <person name="Hernandez J."/>
            <person name="Rabbinowitsch E."/>
            <person name="Steffen D."/>
            <person name="Sanders M."/>
            <person name="Ma J."/>
            <person name="Kohara Y."/>
            <person name="Sharp S."/>
            <person name="Simmonds M."/>
            <person name="Spiegler S."/>
            <person name="Tivey A."/>
            <person name="Sugano S."/>
            <person name="White B."/>
            <person name="Walker D."/>
            <person name="Woodward J."/>
            <person name="Winckler T."/>
            <person name="Tanaka Y."/>
            <person name="Shaulsky G."/>
            <person name="Schleicher M."/>
            <person name="Weinstock G."/>
            <person name="Rosenthal A."/>
            <person name="Cox E.C."/>
            <person name="Chisholm R.L."/>
            <person name="Gibbs R."/>
            <person name="Loomis W.F."/>
            <person name="Platzer M."/>
            <person name="Kay R.R."/>
            <person name="Williams J."/>
            <person name="Dear P.H."/>
            <person name="Noegel A.A."/>
            <person name="Barrell B."/>
            <person name="Kuspa A."/>
        </authorList>
    </citation>
    <scope>NUCLEOTIDE SEQUENCE [LARGE SCALE GENOMIC DNA]</scope>
    <source>
        <strain evidence="2 3">AX4</strain>
    </source>
</reference>
<keyword evidence="1" id="KW-0472">Membrane</keyword>
<dbReference type="PhylomeDB" id="Q55A11"/>
<dbReference type="VEuPathDB" id="AmoebaDB:DDB_G0272378"/>
<evidence type="ECO:0000313" key="2">
    <source>
        <dbReference type="EMBL" id="EAL71341.1"/>
    </source>
</evidence>
<dbReference type="dictyBase" id="DDB_G0272378"/>
<dbReference type="GeneID" id="8618345"/>
<dbReference type="HOGENOM" id="CLU_344332_0_0_1"/>
<keyword evidence="1" id="KW-1133">Transmembrane helix</keyword>
<evidence type="ECO:0008006" key="4">
    <source>
        <dbReference type="Google" id="ProtNLM"/>
    </source>
</evidence>
<comment type="caution">
    <text evidence="2">The sequence shown here is derived from an EMBL/GenBank/DDBJ whole genome shotgun (WGS) entry which is preliminary data.</text>
</comment>
<feature type="transmembrane region" description="Helical" evidence="1">
    <location>
        <begin position="773"/>
        <end position="794"/>
    </location>
</feature>
<dbReference type="SUPFAM" id="SSF51126">
    <property type="entry name" value="Pectin lyase-like"/>
    <property type="match status" value="1"/>
</dbReference>
<evidence type="ECO:0000313" key="3">
    <source>
        <dbReference type="Proteomes" id="UP000002195"/>
    </source>
</evidence>
<keyword evidence="3" id="KW-1185">Reference proteome</keyword>